<keyword evidence="3" id="KW-1185">Reference proteome</keyword>
<name>A0A8X6JXZ5_NEPPI</name>
<dbReference type="EMBL" id="BMAW01048631">
    <property type="protein sequence ID" value="GFS67057.1"/>
    <property type="molecule type" value="Genomic_DNA"/>
</dbReference>
<proteinExistence type="predicted"/>
<protein>
    <submittedName>
        <fullName evidence="2">Uncharacterized protein</fullName>
    </submittedName>
</protein>
<organism evidence="2 3">
    <name type="scientific">Nephila pilipes</name>
    <name type="common">Giant wood spider</name>
    <name type="synonym">Nephila maculata</name>
    <dbReference type="NCBI Taxonomy" id="299642"/>
    <lineage>
        <taxon>Eukaryota</taxon>
        <taxon>Metazoa</taxon>
        <taxon>Ecdysozoa</taxon>
        <taxon>Arthropoda</taxon>
        <taxon>Chelicerata</taxon>
        <taxon>Arachnida</taxon>
        <taxon>Araneae</taxon>
        <taxon>Araneomorphae</taxon>
        <taxon>Entelegynae</taxon>
        <taxon>Araneoidea</taxon>
        <taxon>Nephilidae</taxon>
        <taxon>Nephila</taxon>
    </lineage>
</organism>
<dbReference type="Proteomes" id="UP000887013">
    <property type="component" value="Unassembled WGS sequence"/>
</dbReference>
<gene>
    <name evidence="2" type="ORF">NPIL_230051</name>
</gene>
<feature type="compositionally biased region" description="Basic and acidic residues" evidence="1">
    <location>
        <begin position="98"/>
        <end position="115"/>
    </location>
</feature>
<evidence type="ECO:0000313" key="2">
    <source>
        <dbReference type="EMBL" id="GFS67057.1"/>
    </source>
</evidence>
<evidence type="ECO:0000313" key="3">
    <source>
        <dbReference type="Proteomes" id="UP000887013"/>
    </source>
</evidence>
<reference evidence="2" key="1">
    <citation type="submission" date="2020-08" db="EMBL/GenBank/DDBJ databases">
        <title>Multicomponent nature underlies the extraordinary mechanical properties of spider dragline silk.</title>
        <authorList>
            <person name="Kono N."/>
            <person name="Nakamura H."/>
            <person name="Mori M."/>
            <person name="Yoshida Y."/>
            <person name="Ohtoshi R."/>
            <person name="Malay A.D."/>
            <person name="Moran D.A.P."/>
            <person name="Tomita M."/>
            <person name="Numata K."/>
            <person name="Arakawa K."/>
        </authorList>
    </citation>
    <scope>NUCLEOTIDE SEQUENCE</scope>
</reference>
<evidence type="ECO:0000256" key="1">
    <source>
        <dbReference type="SAM" id="MobiDB-lite"/>
    </source>
</evidence>
<accession>A0A8X6JXZ5</accession>
<comment type="caution">
    <text evidence="2">The sequence shown here is derived from an EMBL/GenBank/DDBJ whole genome shotgun (WGS) entry which is preliminary data.</text>
</comment>
<dbReference type="AlphaFoldDB" id="A0A8X6JXZ5"/>
<feature type="region of interest" description="Disordered" evidence="1">
    <location>
        <begin position="98"/>
        <end position="126"/>
    </location>
</feature>
<sequence>MLFVQRDAFGPSLPEEMQILMQTHIHQTGSLTRHVQDMTPRKMKGSRRPLQQPQDERFKGKVGIIRLVNLLRKESGPNVFHDAWKGVLDSCVQRRGKNHETRFTRKVNRPKDGKGGPEGTIRMVEE</sequence>
<feature type="region of interest" description="Disordered" evidence="1">
    <location>
        <begin position="36"/>
        <end position="57"/>
    </location>
</feature>